<keyword evidence="1" id="KW-0472">Membrane</keyword>
<reference evidence="2 3" key="1">
    <citation type="submission" date="2021-03" db="EMBL/GenBank/DDBJ databases">
        <authorList>
            <person name="Peeters C."/>
        </authorList>
    </citation>
    <scope>NUCLEOTIDE SEQUENCE [LARGE SCALE GENOMIC DNA]</scope>
    <source>
        <strain evidence="2 3">LMG 26411</strain>
    </source>
</reference>
<dbReference type="RefSeq" id="WP_376989769.1">
    <property type="nucleotide sequence ID" value="NZ_CAJPVI010000038.1"/>
</dbReference>
<keyword evidence="1" id="KW-1133">Transmembrane helix</keyword>
<evidence type="ECO:0000256" key="1">
    <source>
        <dbReference type="SAM" id="Phobius"/>
    </source>
</evidence>
<accession>A0ABN7QAB7</accession>
<dbReference type="Proteomes" id="UP000672657">
    <property type="component" value="Unassembled WGS sequence"/>
</dbReference>
<sequence>MNSMIQGIKQFVREEDGAAGIEYALLLAFVALVMVAAATSVKDSVKSIWTAINTALANAAPAAPAGS</sequence>
<evidence type="ECO:0008006" key="4">
    <source>
        <dbReference type="Google" id="ProtNLM"/>
    </source>
</evidence>
<keyword evidence="1" id="KW-0812">Transmembrane</keyword>
<proteinExistence type="predicted"/>
<evidence type="ECO:0000313" key="3">
    <source>
        <dbReference type="Proteomes" id="UP000672657"/>
    </source>
</evidence>
<evidence type="ECO:0000313" key="2">
    <source>
        <dbReference type="EMBL" id="CAG2156791.1"/>
    </source>
</evidence>
<gene>
    <name evidence="2" type="ORF">LMG26411_05366</name>
</gene>
<feature type="transmembrane region" description="Helical" evidence="1">
    <location>
        <begin position="21"/>
        <end position="41"/>
    </location>
</feature>
<organism evidence="2 3">
    <name type="scientific">Cupriavidus numazuensis</name>
    <dbReference type="NCBI Taxonomy" id="221992"/>
    <lineage>
        <taxon>Bacteria</taxon>
        <taxon>Pseudomonadati</taxon>
        <taxon>Pseudomonadota</taxon>
        <taxon>Betaproteobacteria</taxon>
        <taxon>Burkholderiales</taxon>
        <taxon>Burkholderiaceae</taxon>
        <taxon>Cupriavidus</taxon>
    </lineage>
</organism>
<keyword evidence="3" id="KW-1185">Reference proteome</keyword>
<protein>
    <recommendedName>
        <fullName evidence="4">Flp family type IVb pilin</fullName>
    </recommendedName>
</protein>
<dbReference type="EMBL" id="CAJPVI010000038">
    <property type="protein sequence ID" value="CAG2156791.1"/>
    <property type="molecule type" value="Genomic_DNA"/>
</dbReference>
<name>A0ABN7QAB7_9BURK</name>
<comment type="caution">
    <text evidence="2">The sequence shown here is derived from an EMBL/GenBank/DDBJ whole genome shotgun (WGS) entry which is preliminary data.</text>
</comment>